<dbReference type="PRINTS" id="PR00722">
    <property type="entry name" value="CHYMOTRYPSIN"/>
</dbReference>
<name>A0AAY4D7A2_9TELE</name>
<evidence type="ECO:0000256" key="5">
    <source>
        <dbReference type="ARBA" id="ARBA00023157"/>
    </source>
</evidence>
<dbReference type="InterPro" id="IPR018114">
    <property type="entry name" value="TRYPSIN_HIS"/>
</dbReference>
<dbReference type="InterPro" id="IPR043504">
    <property type="entry name" value="Peptidase_S1_PA_chymotrypsin"/>
</dbReference>
<evidence type="ECO:0000259" key="10">
    <source>
        <dbReference type="PROSITE" id="PS50240"/>
    </source>
</evidence>
<dbReference type="PROSITE" id="PS00134">
    <property type="entry name" value="TRYPSIN_HIS"/>
    <property type="match status" value="1"/>
</dbReference>
<sequence length="513" mass="55790">HCSAQTYFFVFFNQLGMSISDVYLLSFHVSGVRSFPSSQDMEDRILGGREAWPHSWPWQVSLQFGTMQACGGAVLSPLWVVTAAHCFKKSLRCGLSWLENTTWTTRTRPSIERIIPHQNYSSQTKENDLALVKLGVALIMNECVRPIQILGSPVTPLMTCTVTGWGSTRENGPQASRLQEVNVTVLQPETCSMLYRGMRQNMLCAGRLLGGVDACQGDSGGPLSLVSWGVGCGRQLKPGVYTNLHGYTDWITQTVEDHTILCDNAEAEPCGLDRGPAQVADGARVANVGAACPHSWPWQVSLQNEDGHYCSGVLVHPRWVLAARHCHCDSDVAVLGLHNLTSHDAQTIRVEGVFGPPEGSDFVSCDLSLIRLSEEARLGPTVAQVCVQDGDVPVNDSWTCVMTGWGLAKATSALNPDVLHQARLEVVDVGTCRTVWGEDTILDTHLCTDAAGSPSCMGDPSAPLLCRHQGPFQLVGVSAWGSKRCGGRKPAVFTRVSACQSWVRRCAQEQRCD</sequence>
<dbReference type="FunFam" id="2.40.10.10:FF:000002">
    <property type="entry name" value="Transmembrane protease serine"/>
    <property type="match status" value="1"/>
</dbReference>
<keyword evidence="5" id="KW-1015">Disulfide bond</keyword>
<dbReference type="Gene3D" id="2.40.10.10">
    <property type="entry name" value="Trypsin-like serine proteases"/>
    <property type="match status" value="2"/>
</dbReference>
<dbReference type="InterPro" id="IPR033116">
    <property type="entry name" value="TRYPSIN_SER"/>
</dbReference>
<dbReference type="PANTHER" id="PTHR24264:SF83">
    <property type="entry name" value="COMPLEMENT FACTOR I"/>
    <property type="match status" value="1"/>
</dbReference>
<evidence type="ECO:0000256" key="1">
    <source>
        <dbReference type="ARBA" id="ARBA00004239"/>
    </source>
</evidence>
<dbReference type="SMART" id="SM00020">
    <property type="entry name" value="Tryp_SPc"/>
    <property type="match status" value="2"/>
</dbReference>
<evidence type="ECO:0000256" key="3">
    <source>
        <dbReference type="ARBA" id="ARBA00022801"/>
    </source>
</evidence>
<dbReference type="InterPro" id="IPR009003">
    <property type="entry name" value="Peptidase_S1_PA"/>
</dbReference>
<reference evidence="11" key="2">
    <citation type="submission" date="2025-09" db="UniProtKB">
        <authorList>
            <consortium name="Ensembl"/>
        </authorList>
    </citation>
    <scope>IDENTIFICATION</scope>
</reference>
<reference evidence="11" key="1">
    <citation type="submission" date="2025-08" db="UniProtKB">
        <authorList>
            <consortium name="Ensembl"/>
        </authorList>
    </citation>
    <scope>IDENTIFICATION</scope>
</reference>
<keyword evidence="3 9" id="KW-0378">Hydrolase</keyword>
<evidence type="ECO:0000256" key="7">
    <source>
        <dbReference type="ARBA" id="ARBA00036320"/>
    </source>
</evidence>
<dbReference type="PROSITE" id="PS00135">
    <property type="entry name" value="TRYPSIN_SER"/>
    <property type="match status" value="1"/>
</dbReference>
<evidence type="ECO:0000313" key="12">
    <source>
        <dbReference type="Proteomes" id="UP000694580"/>
    </source>
</evidence>
<evidence type="ECO:0000313" key="11">
    <source>
        <dbReference type="Ensembl" id="ENSDCDP00010040181.1"/>
    </source>
</evidence>
<dbReference type="InterPro" id="IPR001254">
    <property type="entry name" value="Trypsin_dom"/>
</dbReference>
<keyword evidence="4 9" id="KW-0720">Serine protease</keyword>
<organism evidence="11 12">
    <name type="scientific">Denticeps clupeoides</name>
    <name type="common">denticle herring</name>
    <dbReference type="NCBI Taxonomy" id="299321"/>
    <lineage>
        <taxon>Eukaryota</taxon>
        <taxon>Metazoa</taxon>
        <taxon>Chordata</taxon>
        <taxon>Craniata</taxon>
        <taxon>Vertebrata</taxon>
        <taxon>Euteleostomi</taxon>
        <taxon>Actinopterygii</taxon>
        <taxon>Neopterygii</taxon>
        <taxon>Teleostei</taxon>
        <taxon>Clupei</taxon>
        <taxon>Clupeiformes</taxon>
        <taxon>Denticipitoidei</taxon>
        <taxon>Denticipitidae</taxon>
        <taxon>Denticeps</taxon>
    </lineage>
</organism>
<dbReference type="GeneTree" id="ENSGT00940000163017"/>
<keyword evidence="12" id="KW-1185">Reference proteome</keyword>
<dbReference type="AlphaFoldDB" id="A0AAY4D7A2"/>
<feature type="domain" description="Peptidase S1" evidence="10">
    <location>
        <begin position="279"/>
        <end position="508"/>
    </location>
</feature>
<proteinExistence type="inferred from homology"/>
<comment type="catalytic activity">
    <reaction evidence="7">
        <text>Preferential cleavage: Arg-|-Xaa, Lys-|-Xaa.</text>
        <dbReference type="EC" id="3.4.21.4"/>
    </reaction>
</comment>
<evidence type="ECO:0000256" key="4">
    <source>
        <dbReference type="ARBA" id="ARBA00022825"/>
    </source>
</evidence>
<dbReference type="GO" id="GO:0006508">
    <property type="term" value="P:proteolysis"/>
    <property type="evidence" value="ECO:0007669"/>
    <property type="project" value="UniProtKB-KW"/>
</dbReference>
<dbReference type="PANTHER" id="PTHR24264">
    <property type="entry name" value="TRYPSIN-RELATED"/>
    <property type="match status" value="1"/>
</dbReference>
<dbReference type="GO" id="GO:0004252">
    <property type="term" value="F:serine-type endopeptidase activity"/>
    <property type="evidence" value="ECO:0007669"/>
    <property type="project" value="UniProtKB-EC"/>
</dbReference>
<evidence type="ECO:0000256" key="2">
    <source>
        <dbReference type="ARBA" id="ARBA00022670"/>
    </source>
</evidence>
<comment type="similarity">
    <text evidence="6">Belongs to the peptidase S1 family. CLIP subfamily.</text>
</comment>
<evidence type="ECO:0000256" key="9">
    <source>
        <dbReference type="RuleBase" id="RU363034"/>
    </source>
</evidence>
<comment type="subcellular location">
    <subcellularLocation>
        <location evidence="1">Secreted</location>
        <location evidence="1">Extracellular space</location>
    </subcellularLocation>
</comment>
<dbReference type="GO" id="GO:0005615">
    <property type="term" value="C:extracellular space"/>
    <property type="evidence" value="ECO:0007669"/>
    <property type="project" value="TreeGrafter"/>
</dbReference>
<dbReference type="Ensembl" id="ENSDCDT00010050033.1">
    <property type="protein sequence ID" value="ENSDCDP00010040181.1"/>
    <property type="gene ID" value="ENSDCDG00010025695.1"/>
</dbReference>
<dbReference type="Pfam" id="PF00089">
    <property type="entry name" value="Trypsin"/>
    <property type="match status" value="2"/>
</dbReference>
<accession>A0AAY4D7A2</accession>
<dbReference type="SUPFAM" id="SSF50494">
    <property type="entry name" value="Trypsin-like serine proteases"/>
    <property type="match status" value="2"/>
</dbReference>
<dbReference type="CDD" id="cd00190">
    <property type="entry name" value="Tryp_SPc"/>
    <property type="match status" value="2"/>
</dbReference>
<keyword evidence="2 9" id="KW-0645">Protease</keyword>
<dbReference type="InterPro" id="IPR001314">
    <property type="entry name" value="Peptidase_S1A"/>
</dbReference>
<dbReference type="Proteomes" id="UP000694580">
    <property type="component" value="Unplaced"/>
</dbReference>
<feature type="domain" description="Peptidase S1" evidence="10">
    <location>
        <begin position="45"/>
        <end position="256"/>
    </location>
</feature>
<protein>
    <recommendedName>
        <fullName evidence="8">trypsin</fullName>
        <ecNumber evidence="8">3.4.21.4</ecNumber>
    </recommendedName>
</protein>
<dbReference type="InterPro" id="IPR050127">
    <property type="entry name" value="Serine_Proteases_S1"/>
</dbReference>
<dbReference type="PROSITE" id="PS50240">
    <property type="entry name" value="TRYPSIN_DOM"/>
    <property type="match status" value="2"/>
</dbReference>
<dbReference type="EC" id="3.4.21.4" evidence="8"/>
<dbReference type="FunFam" id="2.40.10.10:FF:000068">
    <property type="entry name" value="transmembrane protease serine 2"/>
    <property type="match status" value="1"/>
</dbReference>
<evidence type="ECO:0000256" key="6">
    <source>
        <dbReference type="ARBA" id="ARBA00024195"/>
    </source>
</evidence>
<evidence type="ECO:0000256" key="8">
    <source>
        <dbReference type="ARBA" id="ARBA00038868"/>
    </source>
</evidence>